<dbReference type="PANTHER" id="PTHR46910">
    <property type="entry name" value="TRANSCRIPTION FACTOR PDR1"/>
    <property type="match status" value="1"/>
</dbReference>
<feature type="compositionally biased region" description="Polar residues" evidence="2">
    <location>
        <begin position="502"/>
        <end position="515"/>
    </location>
</feature>
<dbReference type="GO" id="GO:0003677">
    <property type="term" value="F:DNA binding"/>
    <property type="evidence" value="ECO:0007669"/>
    <property type="project" value="InterPro"/>
</dbReference>
<reference evidence="4" key="2">
    <citation type="submission" date="2020-08" db="EMBL/GenBank/DDBJ databases">
        <title>Draft Genome Sequence of Cumin Blight Pathogen Alternaria burnsii.</title>
        <authorList>
            <person name="Feng Z."/>
        </authorList>
    </citation>
    <scope>NUCLEOTIDE SEQUENCE</scope>
    <source>
        <strain evidence="4">CBS107.38</strain>
    </source>
</reference>
<feature type="compositionally biased region" description="Basic and acidic residues" evidence="2">
    <location>
        <begin position="170"/>
        <end position="183"/>
    </location>
</feature>
<feature type="compositionally biased region" description="Polar residues" evidence="2">
    <location>
        <begin position="877"/>
        <end position="912"/>
    </location>
</feature>
<dbReference type="EMBL" id="JAAABM010000005">
    <property type="protein sequence ID" value="KAF7677514.1"/>
    <property type="molecule type" value="Genomic_DNA"/>
</dbReference>
<dbReference type="SMART" id="SM00906">
    <property type="entry name" value="Fungal_trans"/>
    <property type="match status" value="1"/>
</dbReference>
<dbReference type="InterPro" id="IPR050987">
    <property type="entry name" value="AtrR-like"/>
</dbReference>
<name>A0A8H7EIZ9_9PLEO</name>
<evidence type="ECO:0000256" key="1">
    <source>
        <dbReference type="ARBA" id="ARBA00023242"/>
    </source>
</evidence>
<gene>
    <name evidence="4" type="ORF">GT037_004373</name>
</gene>
<reference evidence="4" key="1">
    <citation type="submission" date="2020-01" db="EMBL/GenBank/DDBJ databases">
        <authorList>
            <person name="Feng Z.H.Z."/>
        </authorList>
    </citation>
    <scope>NUCLEOTIDE SEQUENCE</scope>
    <source>
        <strain evidence="4">CBS107.38</strain>
    </source>
</reference>
<feature type="region of interest" description="Disordered" evidence="2">
    <location>
        <begin position="104"/>
        <end position="137"/>
    </location>
</feature>
<dbReference type="GeneID" id="62202598"/>
<dbReference type="PANTHER" id="PTHR46910:SF9">
    <property type="entry name" value="MISCELLANEOUS ZN(II)2CYS6 TRANSCRIPTION FACTOR (EUROFUNG)"/>
    <property type="match status" value="1"/>
</dbReference>
<keyword evidence="1" id="KW-0539">Nucleus</keyword>
<protein>
    <recommendedName>
        <fullName evidence="3">Xylanolytic transcriptional activator regulatory domain-containing protein</fullName>
    </recommendedName>
</protein>
<feature type="domain" description="Xylanolytic transcriptional activator regulatory" evidence="3">
    <location>
        <begin position="1086"/>
        <end position="1159"/>
    </location>
</feature>
<dbReference type="InterPro" id="IPR007219">
    <property type="entry name" value="XnlR_reg_dom"/>
</dbReference>
<evidence type="ECO:0000259" key="3">
    <source>
        <dbReference type="SMART" id="SM00906"/>
    </source>
</evidence>
<accession>A0A8H7EIZ9</accession>
<feature type="compositionally biased region" description="Basic and acidic residues" evidence="2">
    <location>
        <begin position="29"/>
        <end position="39"/>
    </location>
</feature>
<sequence>MTFKNQDRGAADSPELIDIADLEEITSTSKEEPTQREANDRRLAQAINYLVKEGGSDSPATFMDRVDRIDNSLLLPLTQQGRNFDIKLFNRVLDMVSEAQLDFDKAAQEDSSEEDSPSMSNRKSPAPESAEEPREYYTPSAAEALYRKGDGLDEPHSKPHMPVSATKGPAAERGHRVPSERVFKYGGPDNEVESWYKDYPASLPFPETFQLAHWESLKINYDISESGRQMKAEGQTVETNVSFDHPALRQYKTLPPYESGSRFKLPKASAIVEEEVNRLGTQKSLEKVVQDLNRSSDEVSVEGKYRYAPRIFLEQFIVGAQVDPTAIRHAVNKTPTKARNTIKGNISQRGSANSTRKGPAVGTSTKQTSKHPQSSTKHTNLVPPTSEAQNTSPIVRKINRKRATSLERSPRRQSGVSTVPPSPDSPTKKIVVHPQAVIEKRVSNSPKNPAALVSSKPQVAPNSISFVTQKGTTKKLTKRKRSISEQDYTVDHKRSKPVKSSVLRSSVRTRAQATSDRPVPFVAEESNELDDFGEGDVTEALNQIPAAVIPVKAKTATKSKVMKSKAATKKVTKKATIAGKVAGKAQRKVVVKETTDEENYTLSVTQKQKSKLEKKAGSTRSGLRYLKDAIVNCQSARNVYLQEPRVGIRRLIKGIPSGYISFIEQRLLETEFVVLELLSTIYSSQVPIETQRLSDTDRRVLAESVQKQAKSSRVEEWKRHPLNTDEERLSWWSKRQDVLTKGVEANASYIAQVSPASTEPWVTESSPAVAQYEDLQLSAIERLNVPPAQQPQPTRSAWQAVSDISENIEPASVTQDQIQDMAGVPPVMAEATARSNKRQAHHDESESNTAAPDVGAVRKRRAFLQTMGQQLREFGTEGTSPQDHNRNTFGTSPGSNLRPPSSAGNVAANQASVRHVDTPESDAAPGEDDQLPAGAAKSASRWLWKLDEVRPLELESVTPTIAFDDLLEWSQSYFDHWHPAFPFLHAPSLLDYFRQIAQRGVRIAAQSTSNELQHIIVRSIMSISIHDRRQMSPASKLMPAILVFHSINDAIRSVQLVLTEESSILSLQALVSVQLFLITMHRYNAASRLEGLAIRMAFQLGLHRCPLQLPIPSKEAELRKRLFWSVICIDRHICIRLGTPLGIRSDEANVCYPHTEQHTESEPQTDDLERDNRLDLLDFLARHADIRGSIMQTRHQSMLHGSTDDIDQALEVEAEHTKWWNTVDEHLSDDQQTQTISKTHQVTLIVLRFESVLALHRSVLATSKKNSAYNAALQRCISASRSIINTLHKALRGFGAFDGSPGQHGYERTPLLWPSFTWAVWMSTFIILSAAAEEQVSRDIALRLSDRSVQILKHLSSRGTSWPDACIVAVQNLAARLDKQSNRGSTNTSGDGLRTAVRSTRNSSLGVGNVPAQRQTSEARLANHTPVRPNPVTGTNTPVGQPQRLNNQLHPASSSTTFTNTANESSFPNVNLHHTDVQAVNSLGTDYLAGAGNFLGIAQQYSDNPLPNEEIMHLFNGEDINYWFGNDSGMPGNSLYYDQNFH</sequence>
<feature type="region of interest" description="Disordered" evidence="2">
    <location>
        <begin position="329"/>
        <end position="430"/>
    </location>
</feature>
<organism evidence="4 5">
    <name type="scientific">Alternaria burnsii</name>
    <dbReference type="NCBI Taxonomy" id="1187904"/>
    <lineage>
        <taxon>Eukaryota</taxon>
        <taxon>Fungi</taxon>
        <taxon>Dikarya</taxon>
        <taxon>Ascomycota</taxon>
        <taxon>Pezizomycotina</taxon>
        <taxon>Dothideomycetes</taxon>
        <taxon>Pleosporomycetidae</taxon>
        <taxon>Pleosporales</taxon>
        <taxon>Pleosporineae</taxon>
        <taxon>Pleosporaceae</taxon>
        <taxon>Alternaria</taxon>
        <taxon>Alternaria sect. Alternaria</taxon>
    </lineage>
</organism>
<feature type="region of interest" description="Disordered" evidence="2">
    <location>
        <begin position="874"/>
        <end position="934"/>
    </location>
</feature>
<dbReference type="GO" id="GO:0003700">
    <property type="term" value="F:DNA-binding transcription factor activity"/>
    <property type="evidence" value="ECO:0007669"/>
    <property type="project" value="InterPro"/>
</dbReference>
<proteinExistence type="predicted"/>
<keyword evidence="5" id="KW-1185">Reference proteome</keyword>
<feature type="region of interest" description="Disordered" evidence="2">
    <location>
        <begin position="470"/>
        <end position="517"/>
    </location>
</feature>
<evidence type="ECO:0000313" key="5">
    <source>
        <dbReference type="Proteomes" id="UP000596902"/>
    </source>
</evidence>
<dbReference type="Proteomes" id="UP000596902">
    <property type="component" value="Unassembled WGS sequence"/>
</dbReference>
<feature type="region of interest" description="Disordered" evidence="2">
    <location>
        <begin position="149"/>
        <end position="184"/>
    </location>
</feature>
<feature type="compositionally biased region" description="Basic and acidic residues" evidence="2">
    <location>
        <begin position="1"/>
        <end position="10"/>
    </location>
</feature>
<feature type="compositionally biased region" description="Polar residues" evidence="2">
    <location>
        <begin position="1397"/>
        <end position="1413"/>
    </location>
</feature>
<dbReference type="CDD" id="cd12148">
    <property type="entry name" value="fungal_TF_MHR"/>
    <property type="match status" value="1"/>
</dbReference>
<dbReference type="GO" id="GO:0008270">
    <property type="term" value="F:zinc ion binding"/>
    <property type="evidence" value="ECO:0007669"/>
    <property type="project" value="InterPro"/>
</dbReference>
<feature type="region of interest" description="Disordered" evidence="2">
    <location>
        <begin position="1"/>
        <end position="39"/>
    </location>
</feature>
<dbReference type="RefSeq" id="XP_038787692.1">
    <property type="nucleotide sequence ID" value="XM_038929420.1"/>
</dbReference>
<feature type="compositionally biased region" description="Basic residues" evidence="2">
    <location>
        <begin position="472"/>
        <end position="481"/>
    </location>
</feature>
<dbReference type="GO" id="GO:0006351">
    <property type="term" value="P:DNA-templated transcription"/>
    <property type="evidence" value="ECO:0007669"/>
    <property type="project" value="InterPro"/>
</dbReference>
<feature type="region of interest" description="Disordered" evidence="2">
    <location>
        <begin position="1379"/>
        <end position="1413"/>
    </location>
</feature>
<dbReference type="Pfam" id="PF04082">
    <property type="entry name" value="Fungal_trans"/>
    <property type="match status" value="1"/>
</dbReference>
<feature type="compositionally biased region" description="Polar residues" evidence="2">
    <location>
        <begin position="333"/>
        <end position="393"/>
    </location>
</feature>
<feature type="region of interest" description="Disordered" evidence="2">
    <location>
        <begin position="830"/>
        <end position="857"/>
    </location>
</feature>
<comment type="caution">
    <text evidence="4">The sequence shown here is derived from an EMBL/GenBank/DDBJ whole genome shotgun (WGS) entry which is preliminary data.</text>
</comment>
<evidence type="ECO:0000313" key="4">
    <source>
        <dbReference type="EMBL" id="KAF7677514.1"/>
    </source>
</evidence>
<evidence type="ECO:0000256" key="2">
    <source>
        <dbReference type="SAM" id="MobiDB-lite"/>
    </source>
</evidence>